<keyword evidence="2" id="KW-1185">Reference proteome</keyword>
<organism evidence="1 2">
    <name type="scientific">Kiloniella antarctica</name>
    <dbReference type="NCBI Taxonomy" id="1550907"/>
    <lineage>
        <taxon>Bacteria</taxon>
        <taxon>Pseudomonadati</taxon>
        <taxon>Pseudomonadota</taxon>
        <taxon>Alphaproteobacteria</taxon>
        <taxon>Rhodospirillales</taxon>
        <taxon>Kiloniellaceae</taxon>
        <taxon>Kiloniella</taxon>
    </lineage>
</organism>
<reference evidence="2" key="1">
    <citation type="journal article" date="2019" name="Int. J. Syst. Evol. Microbiol.">
        <title>The Global Catalogue of Microorganisms (GCM) 10K type strain sequencing project: providing services to taxonomists for standard genome sequencing and annotation.</title>
        <authorList>
            <consortium name="The Broad Institute Genomics Platform"/>
            <consortium name="The Broad Institute Genome Sequencing Center for Infectious Disease"/>
            <person name="Wu L."/>
            <person name="Ma J."/>
        </authorList>
    </citation>
    <scope>NUCLEOTIDE SEQUENCE [LARGE SCALE GENOMIC DNA]</scope>
    <source>
        <strain evidence="2">CGMCC 4.7192</strain>
    </source>
</reference>
<sequence length="212" mass="23597">MTIFAQHLLTTPNSLAKAMERLPLEGAAAFPLVDEAGCEKMLQATENLTFRNGTPVVGSPGNEVRQDFSICMNFDGHSALNDYQIAFEQQLNAAFKLMTPQPYKTPFAFNDTAALRYDEGSMGISPHRDLICFEAVIAILTLAGEAGFYICDDRNKTNATRMTAKAGVMILMRGKNFARIEERPFHFVEGVTKERVGYGLRYNVKEPEMKAQ</sequence>
<evidence type="ECO:0000313" key="1">
    <source>
        <dbReference type="EMBL" id="MFD2206306.1"/>
    </source>
</evidence>
<dbReference type="InterPro" id="IPR037151">
    <property type="entry name" value="AlkB-like_sf"/>
</dbReference>
<evidence type="ECO:0000313" key="2">
    <source>
        <dbReference type="Proteomes" id="UP001597294"/>
    </source>
</evidence>
<accession>A0ABW5BLD7</accession>
<dbReference type="Proteomes" id="UP001597294">
    <property type="component" value="Unassembled WGS sequence"/>
</dbReference>
<dbReference type="RefSeq" id="WP_380251755.1">
    <property type="nucleotide sequence ID" value="NZ_JBHUII010000004.1"/>
</dbReference>
<dbReference type="SUPFAM" id="SSF51197">
    <property type="entry name" value="Clavaminate synthase-like"/>
    <property type="match status" value="1"/>
</dbReference>
<dbReference type="Gene3D" id="2.60.120.590">
    <property type="entry name" value="Alpha-ketoglutarate-dependent dioxygenase AlkB-like"/>
    <property type="match status" value="1"/>
</dbReference>
<gene>
    <name evidence="1" type="ORF">ACFSKO_11800</name>
</gene>
<comment type="caution">
    <text evidence="1">The sequence shown here is derived from an EMBL/GenBank/DDBJ whole genome shotgun (WGS) entry which is preliminary data.</text>
</comment>
<evidence type="ECO:0008006" key="3">
    <source>
        <dbReference type="Google" id="ProtNLM"/>
    </source>
</evidence>
<name>A0ABW5BLD7_9PROT</name>
<protein>
    <recommendedName>
        <fullName evidence="3">Fe2OG dioxygenase domain-containing protein</fullName>
    </recommendedName>
</protein>
<proteinExistence type="predicted"/>
<dbReference type="EMBL" id="JBHUII010000004">
    <property type="protein sequence ID" value="MFD2206306.1"/>
    <property type="molecule type" value="Genomic_DNA"/>
</dbReference>